<gene>
    <name evidence="1" type="ORF">AYBTSS11_LOCUS584</name>
</gene>
<dbReference type="AlphaFoldDB" id="A0AA86VV92"/>
<organism evidence="1 2">
    <name type="scientific">Sphenostylis stenocarpa</name>
    <dbReference type="NCBI Taxonomy" id="92480"/>
    <lineage>
        <taxon>Eukaryota</taxon>
        <taxon>Viridiplantae</taxon>
        <taxon>Streptophyta</taxon>
        <taxon>Embryophyta</taxon>
        <taxon>Tracheophyta</taxon>
        <taxon>Spermatophyta</taxon>
        <taxon>Magnoliopsida</taxon>
        <taxon>eudicotyledons</taxon>
        <taxon>Gunneridae</taxon>
        <taxon>Pentapetalae</taxon>
        <taxon>rosids</taxon>
        <taxon>fabids</taxon>
        <taxon>Fabales</taxon>
        <taxon>Fabaceae</taxon>
        <taxon>Papilionoideae</taxon>
        <taxon>50 kb inversion clade</taxon>
        <taxon>NPAAA clade</taxon>
        <taxon>indigoferoid/millettioid clade</taxon>
        <taxon>Phaseoleae</taxon>
        <taxon>Sphenostylis</taxon>
    </lineage>
</organism>
<evidence type="ECO:0000313" key="1">
    <source>
        <dbReference type="EMBL" id="CAJ1798805.1"/>
    </source>
</evidence>
<dbReference type="Proteomes" id="UP001189624">
    <property type="component" value="Chromosome 1"/>
</dbReference>
<keyword evidence="2" id="KW-1185">Reference proteome</keyword>
<dbReference type="Gramene" id="rna-AYBTSS11_LOCUS584">
    <property type="protein sequence ID" value="CAJ1798805.1"/>
    <property type="gene ID" value="gene-AYBTSS11_LOCUS584"/>
</dbReference>
<dbReference type="EMBL" id="OY731398">
    <property type="protein sequence ID" value="CAJ1798805.1"/>
    <property type="molecule type" value="Genomic_DNA"/>
</dbReference>
<sequence length="81" mass="9399">MPLNHKYSPKFSLTYGRKHSTLGETQTRNNGITCSPCLETLELMVDDMMEKMCQINSNHTGPLPFQVHKVKIDFLHFDSWE</sequence>
<accession>A0AA86VV92</accession>
<reference evidence="1" key="1">
    <citation type="submission" date="2023-10" db="EMBL/GenBank/DDBJ databases">
        <authorList>
            <person name="Domelevo Entfellner J.-B."/>
        </authorList>
    </citation>
    <scope>NUCLEOTIDE SEQUENCE</scope>
</reference>
<proteinExistence type="predicted"/>
<name>A0AA86VV92_9FABA</name>
<protein>
    <submittedName>
        <fullName evidence="1">Uncharacterized protein</fullName>
    </submittedName>
</protein>
<evidence type="ECO:0000313" key="2">
    <source>
        <dbReference type="Proteomes" id="UP001189624"/>
    </source>
</evidence>